<comment type="caution">
    <text evidence="1">The sequence shown here is derived from an EMBL/GenBank/DDBJ whole genome shotgun (WGS) entry which is preliminary data.</text>
</comment>
<gene>
    <name evidence="1" type="ORF">LMG9449_0405</name>
</gene>
<dbReference type="RefSeq" id="WP_160321588.1">
    <property type="nucleotide sequence ID" value="NZ_LKLS01000033.1"/>
</dbReference>
<sequence>MSREGMTLEFIYYLLKENIKLKKENELLLDMFLFDISDDFKPYSESEMKGKIQ</sequence>
<protein>
    <submittedName>
        <fullName evidence="1">Uncharacterized protein</fullName>
    </submittedName>
</protein>
<proteinExistence type="predicted"/>
<dbReference type="EMBL" id="LKLS01000033">
    <property type="protein sequence ID" value="KSU21826.1"/>
    <property type="molecule type" value="Genomic_DNA"/>
</dbReference>
<accession>A0A0V8E7M5</accession>
<evidence type="ECO:0000313" key="2">
    <source>
        <dbReference type="Proteomes" id="UP000053612"/>
    </source>
</evidence>
<dbReference type="PATRIC" id="fig|1360.109.peg.2720"/>
<name>A0A0V8E7M5_LACLL</name>
<evidence type="ECO:0000313" key="1">
    <source>
        <dbReference type="EMBL" id="KSU21826.1"/>
    </source>
</evidence>
<organism evidence="1 2">
    <name type="scientific">Lactococcus lactis subsp. lactis</name>
    <name type="common">Streptococcus lactis</name>
    <dbReference type="NCBI Taxonomy" id="1360"/>
    <lineage>
        <taxon>Bacteria</taxon>
        <taxon>Bacillati</taxon>
        <taxon>Bacillota</taxon>
        <taxon>Bacilli</taxon>
        <taxon>Lactobacillales</taxon>
        <taxon>Streptococcaceae</taxon>
        <taxon>Lactococcus</taxon>
    </lineage>
</organism>
<reference evidence="2" key="1">
    <citation type="submission" date="2015-10" db="EMBL/GenBank/DDBJ databases">
        <title>Draft Genome Sequences of 11 Lactococcus lactis subspecies cremoris strains.</title>
        <authorList>
            <person name="Wels M."/>
            <person name="Backus L."/>
            <person name="Boekhorst J."/>
            <person name="Dijkstra A."/>
            <person name="Beerthuizen M."/>
            <person name="Kelly W."/>
            <person name="Siezen R."/>
            <person name="Bachmann H."/>
            <person name="Van Hijum S."/>
        </authorList>
    </citation>
    <scope>NUCLEOTIDE SEQUENCE [LARGE SCALE GENOMIC DNA]</scope>
    <source>
        <strain evidence="2">LMG9449</strain>
    </source>
</reference>
<dbReference type="Proteomes" id="UP000053612">
    <property type="component" value="Unassembled WGS sequence"/>
</dbReference>
<dbReference type="AlphaFoldDB" id="A0A0V8E7M5"/>